<evidence type="ECO:0000256" key="6">
    <source>
        <dbReference type="ARBA" id="ARBA00023157"/>
    </source>
</evidence>
<dbReference type="Gene3D" id="1.10.575.10">
    <property type="entry name" value="P1 Nuclease"/>
    <property type="match status" value="1"/>
</dbReference>
<evidence type="ECO:0000256" key="7">
    <source>
        <dbReference type="ARBA" id="ARBA00023180"/>
    </source>
</evidence>
<proteinExistence type="inferred from homology"/>
<accession>A0A7S4PT76</accession>
<evidence type="ECO:0000256" key="4">
    <source>
        <dbReference type="ARBA" id="ARBA00022759"/>
    </source>
</evidence>
<keyword evidence="8" id="KW-0812">Transmembrane</keyword>
<dbReference type="InterPro" id="IPR008947">
    <property type="entry name" value="PLipase_C/P1_nuclease_dom_sf"/>
</dbReference>
<evidence type="ECO:0000256" key="3">
    <source>
        <dbReference type="ARBA" id="ARBA00022723"/>
    </source>
</evidence>
<dbReference type="GO" id="GO:0003676">
    <property type="term" value="F:nucleic acid binding"/>
    <property type="evidence" value="ECO:0007669"/>
    <property type="project" value="InterPro"/>
</dbReference>
<dbReference type="SUPFAM" id="SSF48537">
    <property type="entry name" value="Phospholipase C/P1 nuclease"/>
    <property type="match status" value="1"/>
</dbReference>
<reference evidence="10" key="1">
    <citation type="submission" date="2021-01" db="EMBL/GenBank/DDBJ databases">
        <authorList>
            <person name="Corre E."/>
            <person name="Pelletier E."/>
            <person name="Niang G."/>
            <person name="Scheremetjew M."/>
            <person name="Finn R."/>
            <person name="Kale V."/>
            <person name="Holt S."/>
            <person name="Cochrane G."/>
            <person name="Meng A."/>
            <person name="Brown T."/>
            <person name="Cohen L."/>
        </authorList>
    </citation>
    <scope>NUCLEOTIDE SEQUENCE</scope>
    <source>
        <strain evidence="10">CCMP3105</strain>
    </source>
</reference>
<keyword evidence="7" id="KW-0325">Glycoprotein</keyword>
<dbReference type="GO" id="GO:0004519">
    <property type="term" value="F:endonuclease activity"/>
    <property type="evidence" value="ECO:0007669"/>
    <property type="project" value="UniProtKB-KW"/>
</dbReference>
<keyword evidence="2" id="KW-0540">Nuclease</keyword>
<keyword evidence="9" id="KW-0732">Signal</keyword>
<evidence type="ECO:0000256" key="9">
    <source>
        <dbReference type="SAM" id="SignalP"/>
    </source>
</evidence>
<keyword evidence="6" id="KW-1015">Disulfide bond</keyword>
<dbReference type="EMBL" id="HBNR01002192">
    <property type="protein sequence ID" value="CAE4561927.1"/>
    <property type="molecule type" value="Transcribed_RNA"/>
</dbReference>
<dbReference type="PANTHER" id="PTHR33146:SF26">
    <property type="entry name" value="ENDONUCLEASE 4"/>
    <property type="match status" value="1"/>
</dbReference>
<evidence type="ECO:0000256" key="5">
    <source>
        <dbReference type="ARBA" id="ARBA00022801"/>
    </source>
</evidence>
<dbReference type="PANTHER" id="PTHR33146">
    <property type="entry name" value="ENDONUCLEASE 4"/>
    <property type="match status" value="1"/>
</dbReference>
<dbReference type="GO" id="GO:0006308">
    <property type="term" value="P:DNA catabolic process"/>
    <property type="evidence" value="ECO:0007669"/>
    <property type="project" value="InterPro"/>
</dbReference>
<name>A0A7S4PT76_9DINO</name>
<feature type="chain" id="PRO_5031555324" evidence="9">
    <location>
        <begin position="24"/>
        <end position="402"/>
    </location>
</feature>
<protein>
    <submittedName>
        <fullName evidence="10">Uncharacterized protein</fullName>
    </submittedName>
</protein>
<keyword evidence="8" id="KW-0472">Membrane</keyword>
<sequence length="402" mass="45850">MEPRRRWRLATACLLVRWGSGDAWSIEGHERIGRIAQGLLFGKHRDQIRTLMHADVIDVSGWEQAMTAKYPETDRLHWHHQDPEWTCDDRGGLGDKGGHVRCDGKGAESGSLFCALAYFFEHFAHDALLNEFPKPKEPIGTPASLPVLSKVPGSEQKPANFLRWLVILVGDLHQPLHWLRLHGYGADVTVRYKGHERSLLKFWEEYLPHHVQKLEAGTHPDQTDKEYGARKQAWEHKMPTELFRDWAKETAEKLCVEVYAPMTVNHADGTRVESPFELTDELFSKWVKIAEDLMALGGERLAFVLNEIIEHRRHKEAHSHGRGLPSRKIAVGLEKVSGHGAAHKLDPKLLLRQLAIEERRRSRTGLAYNAIIAVIVVPTLLFALQWHANSGVNLRLREHLKL</sequence>
<evidence type="ECO:0000256" key="1">
    <source>
        <dbReference type="ARBA" id="ARBA00009547"/>
    </source>
</evidence>
<keyword evidence="8" id="KW-1133">Transmembrane helix</keyword>
<dbReference type="GO" id="GO:0046872">
    <property type="term" value="F:metal ion binding"/>
    <property type="evidence" value="ECO:0007669"/>
    <property type="project" value="UniProtKB-KW"/>
</dbReference>
<dbReference type="AlphaFoldDB" id="A0A7S4PT76"/>
<keyword evidence="4" id="KW-0255">Endonuclease</keyword>
<gene>
    <name evidence="10" type="ORF">AMON00008_LOCUS1546</name>
</gene>
<keyword evidence="3" id="KW-0479">Metal-binding</keyword>
<comment type="similarity">
    <text evidence="1">Belongs to the nuclease type I family.</text>
</comment>
<evidence type="ECO:0000313" key="10">
    <source>
        <dbReference type="EMBL" id="CAE4561927.1"/>
    </source>
</evidence>
<dbReference type="InterPro" id="IPR003154">
    <property type="entry name" value="S1/P1nuclease"/>
</dbReference>
<dbReference type="GO" id="GO:0016788">
    <property type="term" value="F:hydrolase activity, acting on ester bonds"/>
    <property type="evidence" value="ECO:0007669"/>
    <property type="project" value="InterPro"/>
</dbReference>
<keyword evidence="5" id="KW-0378">Hydrolase</keyword>
<evidence type="ECO:0000256" key="8">
    <source>
        <dbReference type="SAM" id="Phobius"/>
    </source>
</evidence>
<feature type="signal peptide" evidence="9">
    <location>
        <begin position="1"/>
        <end position="23"/>
    </location>
</feature>
<feature type="transmembrane region" description="Helical" evidence="8">
    <location>
        <begin position="366"/>
        <end position="388"/>
    </location>
</feature>
<organism evidence="10">
    <name type="scientific">Alexandrium monilatum</name>
    <dbReference type="NCBI Taxonomy" id="311494"/>
    <lineage>
        <taxon>Eukaryota</taxon>
        <taxon>Sar</taxon>
        <taxon>Alveolata</taxon>
        <taxon>Dinophyceae</taxon>
        <taxon>Gonyaulacales</taxon>
        <taxon>Pyrocystaceae</taxon>
        <taxon>Alexandrium</taxon>
    </lineage>
</organism>
<evidence type="ECO:0000256" key="2">
    <source>
        <dbReference type="ARBA" id="ARBA00022722"/>
    </source>
</evidence>
<dbReference type="Pfam" id="PF02265">
    <property type="entry name" value="S1-P1_nuclease"/>
    <property type="match status" value="1"/>
</dbReference>